<dbReference type="Gene3D" id="2.60.470.10">
    <property type="entry name" value="Acid-sensing ion channels like domains"/>
    <property type="match status" value="1"/>
</dbReference>
<keyword evidence="16" id="KW-1185">Reference proteome</keyword>
<dbReference type="AlphaFoldDB" id="A0A9N9MW37"/>
<accession>A0A9N9MW37</accession>
<evidence type="ECO:0000256" key="4">
    <source>
        <dbReference type="ARBA" id="ARBA00022461"/>
    </source>
</evidence>
<dbReference type="PANTHER" id="PTHR11690:SF243">
    <property type="entry name" value="PICKPOCKET 12-RELATED"/>
    <property type="match status" value="1"/>
</dbReference>
<dbReference type="PRINTS" id="PR01078">
    <property type="entry name" value="AMINACHANNEL"/>
</dbReference>
<keyword evidence="4 12" id="KW-0894">Sodium channel</keyword>
<evidence type="ECO:0000256" key="14">
    <source>
        <dbReference type="SAM" id="Phobius"/>
    </source>
</evidence>
<evidence type="ECO:0000256" key="11">
    <source>
        <dbReference type="ARBA" id="ARBA00023303"/>
    </source>
</evidence>
<comment type="subcellular location">
    <subcellularLocation>
        <location evidence="1">Membrane</location>
        <topology evidence="1">Multi-pass membrane protein</topology>
    </subcellularLocation>
</comment>
<dbReference type="Pfam" id="PF00858">
    <property type="entry name" value="ASC"/>
    <property type="match status" value="1"/>
</dbReference>
<evidence type="ECO:0000256" key="3">
    <source>
        <dbReference type="ARBA" id="ARBA00022448"/>
    </source>
</evidence>
<evidence type="ECO:0000256" key="1">
    <source>
        <dbReference type="ARBA" id="ARBA00004141"/>
    </source>
</evidence>
<dbReference type="OrthoDB" id="6021021at2759"/>
<keyword evidence="3 12" id="KW-0813">Transport</keyword>
<gene>
    <name evidence="15" type="ORF">CEUTPL_LOCUS12277</name>
</gene>
<keyword evidence="6 14" id="KW-1133">Transmembrane helix</keyword>
<sequence>MGKMMRTDVNGIRPRKSTGNNWTLDSPRTKKLPIFKMGENDFAVNLPHENLSYYSQVPSAPKVTTSFNETAPEVKKTISNQLRKYCENTTLHGLRYVGDTQLSFGERIFWLISFSVAIGFATYYITNIYDKWKSSPVIISFSPFDGDISKIPFPAITICNMNQAKRSEAEKILREGSNVDKKLLDDACNGNASFDQTEKISWEALRNFLTGNSCSDMLISCQWGDDKVDCDDAFNNDLTDEGLCCSFNRLPPEKIFRSMKDISILNQTYPSNVYDWHAEKGFQDTDYGDYIPRRPLGAGAHLGLSIILDAQINNYYCSSTRSVGFKVMLSNPIETPKMADFGFLISPGFENRITVQPVVREATATLRDIAIEKRQCYFSNERPLQYYRTYTTRNCNLECQSNYTLQMCECIPYHLPKSRQIKYCGKTEKDCVDQAKIDMETVVGNGSSCNCLPSCYSIEYNNHKSFARLSRRINGDFTAITSKYFVDNMAIVQVFFSSSKFTKEFKSELYGFTEILSNVGGLLSLCLGFSFLSLIELFYFVTLRVVCDIAQHTRKVIKKQKESNVIPFLK</sequence>
<evidence type="ECO:0000256" key="9">
    <source>
        <dbReference type="ARBA" id="ARBA00023136"/>
    </source>
</evidence>
<evidence type="ECO:0000256" key="2">
    <source>
        <dbReference type="ARBA" id="ARBA00007193"/>
    </source>
</evidence>
<evidence type="ECO:0000256" key="13">
    <source>
        <dbReference type="SAM" id="MobiDB-lite"/>
    </source>
</evidence>
<comment type="similarity">
    <text evidence="2 12">Belongs to the amiloride-sensitive sodium channel (TC 1.A.6) family.</text>
</comment>
<dbReference type="GO" id="GO:0005886">
    <property type="term" value="C:plasma membrane"/>
    <property type="evidence" value="ECO:0007669"/>
    <property type="project" value="TreeGrafter"/>
</dbReference>
<evidence type="ECO:0000256" key="7">
    <source>
        <dbReference type="ARBA" id="ARBA00023053"/>
    </source>
</evidence>
<evidence type="ECO:0000256" key="10">
    <source>
        <dbReference type="ARBA" id="ARBA00023201"/>
    </source>
</evidence>
<feature type="transmembrane region" description="Helical" evidence="14">
    <location>
        <begin position="108"/>
        <end position="126"/>
    </location>
</feature>
<name>A0A9N9MW37_9CUCU</name>
<keyword evidence="9 14" id="KW-0472">Membrane</keyword>
<evidence type="ECO:0000313" key="15">
    <source>
        <dbReference type="EMBL" id="CAG9771852.1"/>
    </source>
</evidence>
<dbReference type="EMBL" id="OU892283">
    <property type="protein sequence ID" value="CAG9771852.1"/>
    <property type="molecule type" value="Genomic_DNA"/>
</dbReference>
<dbReference type="GO" id="GO:0015280">
    <property type="term" value="F:ligand-gated sodium channel activity"/>
    <property type="evidence" value="ECO:0007669"/>
    <property type="project" value="TreeGrafter"/>
</dbReference>
<reference evidence="15" key="1">
    <citation type="submission" date="2022-01" db="EMBL/GenBank/DDBJ databases">
        <authorList>
            <person name="King R."/>
        </authorList>
    </citation>
    <scope>NUCLEOTIDE SEQUENCE</scope>
</reference>
<proteinExistence type="inferred from homology"/>
<feature type="transmembrane region" description="Helical" evidence="14">
    <location>
        <begin position="522"/>
        <end position="546"/>
    </location>
</feature>
<keyword evidence="8 12" id="KW-0406">Ion transport</keyword>
<dbReference type="Proteomes" id="UP001152799">
    <property type="component" value="Chromosome 7"/>
</dbReference>
<evidence type="ECO:0000256" key="12">
    <source>
        <dbReference type="RuleBase" id="RU000679"/>
    </source>
</evidence>
<keyword evidence="10 12" id="KW-0739">Sodium transport</keyword>
<dbReference type="InterPro" id="IPR001873">
    <property type="entry name" value="ENaC"/>
</dbReference>
<evidence type="ECO:0000256" key="8">
    <source>
        <dbReference type="ARBA" id="ARBA00023065"/>
    </source>
</evidence>
<feature type="region of interest" description="Disordered" evidence="13">
    <location>
        <begin position="1"/>
        <end position="23"/>
    </location>
</feature>
<keyword evidence="7" id="KW-0915">Sodium</keyword>
<evidence type="ECO:0000313" key="16">
    <source>
        <dbReference type="Proteomes" id="UP001152799"/>
    </source>
</evidence>
<dbReference type="Gene3D" id="1.10.287.770">
    <property type="entry name" value="YojJ-like"/>
    <property type="match status" value="1"/>
</dbReference>
<evidence type="ECO:0000256" key="6">
    <source>
        <dbReference type="ARBA" id="ARBA00022989"/>
    </source>
</evidence>
<keyword evidence="11 12" id="KW-0407">Ion channel</keyword>
<evidence type="ECO:0000256" key="5">
    <source>
        <dbReference type="ARBA" id="ARBA00022692"/>
    </source>
</evidence>
<dbReference type="PANTHER" id="PTHR11690">
    <property type="entry name" value="AMILORIDE-SENSITIVE SODIUM CHANNEL-RELATED"/>
    <property type="match status" value="1"/>
</dbReference>
<organism evidence="15 16">
    <name type="scientific">Ceutorhynchus assimilis</name>
    <name type="common">cabbage seed weevil</name>
    <dbReference type="NCBI Taxonomy" id="467358"/>
    <lineage>
        <taxon>Eukaryota</taxon>
        <taxon>Metazoa</taxon>
        <taxon>Ecdysozoa</taxon>
        <taxon>Arthropoda</taxon>
        <taxon>Hexapoda</taxon>
        <taxon>Insecta</taxon>
        <taxon>Pterygota</taxon>
        <taxon>Neoptera</taxon>
        <taxon>Endopterygota</taxon>
        <taxon>Coleoptera</taxon>
        <taxon>Polyphaga</taxon>
        <taxon>Cucujiformia</taxon>
        <taxon>Curculionidae</taxon>
        <taxon>Ceutorhynchinae</taxon>
        <taxon>Ceutorhynchus</taxon>
    </lineage>
</organism>
<keyword evidence="5 12" id="KW-0812">Transmembrane</keyword>
<protein>
    <submittedName>
        <fullName evidence="15">Uncharacterized protein</fullName>
    </submittedName>
</protein>